<evidence type="ECO:0000256" key="4">
    <source>
        <dbReference type="ARBA" id="ARBA00022723"/>
    </source>
</evidence>
<dbReference type="PANTHER" id="PTHR11733">
    <property type="entry name" value="ZINC METALLOPROTEASE FAMILY M13 NEPRILYSIN-RELATED"/>
    <property type="match status" value="1"/>
</dbReference>
<reference evidence="10" key="1">
    <citation type="submission" date="2023-06" db="EMBL/GenBank/DDBJ databases">
        <authorList>
            <person name="Delattre M."/>
        </authorList>
    </citation>
    <scope>NUCLEOTIDE SEQUENCE</scope>
    <source>
        <strain evidence="10">AF72</strain>
    </source>
</reference>
<dbReference type="GO" id="GO:0046872">
    <property type="term" value="F:metal ion binding"/>
    <property type="evidence" value="ECO:0007669"/>
    <property type="project" value="UniProtKB-KW"/>
</dbReference>
<gene>
    <name evidence="10" type="ORF">MSPICULIGERA_LOCUS5472</name>
</gene>
<evidence type="ECO:0000256" key="1">
    <source>
        <dbReference type="ARBA" id="ARBA00001947"/>
    </source>
</evidence>
<evidence type="ECO:0000313" key="11">
    <source>
        <dbReference type="Proteomes" id="UP001177023"/>
    </source>
</evidence>
<evidence type="ECO:0000259" key="9">
    <source>
        <dbReference type="Pfam" id="PF05649"/>
    </source>
</evidence>
<feature type="non-terminal residue" evidence="10">
    <location>
        <position position="518"/>
    </location>
</feature>
<dbReference type="GO" id="GO:0016485">
    <property type="term" value="P:protein processing"/>
    <property type="evidence" value="ECO:0007669"/>
    <property type="project" value="TreeGrafter"/>
</dbReference>
<evidence type="ECO:0000259" key="8">
    <source>
        <dbReference type="Pfam" id="PF01431"/>
    </source>
</evidence>
<keyword evidence="11" id="KW-1185">Reference proteome</keyword>
<dbReference type="InterPro" id="IPR000718">
    <property type="entry name" value="Peptidase_M13"/>
</dbReference>
<dbReference type="SUPFAM" id="SSF55486">
    <property type="entry name" value="Metalloproteases ('zincins'), catalytic domain"/>
    <property type="match status" value="1"/>
</dbReference>
<feature type="domain" description="Peptidase M13 C-terminal" evidence="8">
    <location>
        <begin position="323"/>
        <end position="508"/>
    </location>
</feature>
<evidence type="ECO:0000256" key="2">
    <source>
        <dbReference type="ARBA" id="ARBA00007357"/>
    </source>
</evidence>
<dbReference type="InterPro" id="IPR024079">
    <property type="entry name" value="MetalloPept_cat_dom_sf"/>
</dbReference>
<dbReference type="PROSITE" id="PS51885">
    <property type="entry name" value="NEPRILYSIN"/>
    <property type="match status" value="1"/>
</dbReference>
<comment type="cofactor">
    <cofactor evidence="1">
        <name>Zn(2+)</name>
        <dbReference type="ChEBI" id="CHEBI:29105"/>
    </cofactor>
</comment>
<evidence type="ECO:0000256" key="5">
    <source>
        <dbReference type="ARBA" id="ARBA00022801"/>
    </source>
</evidence>
<dbReference type="CDD" id="cd08662">
    <property type="entry name" value="M13"/>
    <property type="match status" value="1"/>
</dbReference>
<keyword evidence="7" id="KW-0482">Metalloprotease</keyword>
<dbReference type="GO" id="GO:0004222">
    <property type="term" value="F:metalloendopeptidase activity"/>
    <property type="evidence" value="ECO:0007669"/>
    <property type="project" value="InterPro"/>
</dbReference>
<dbReference type="InterPro" id="IPR042089">
    <property type="entry name" value="Peptidase_M13_dom_2"/>
</dbReference>
<dbReference type="EMBL" id="CATQJA010001347">
    <property type="protein sequence ID" value="CAJ0566890.1"/>
    <property type="molecule type" value="Genomic_DNA"/>
</dbReference>
<evidence type="ECO:0000313" key="10">
    <source>
        <dbReference type="EMBL" id="CAJ0566890.1"/>
    </source>
</evidence>
<dbReference type="PRINTS" id="PR00786">
    <property type="entry name" value="NEPRILYSIN"/>
</dbReference>
<comment type="caution">
    <text evidence="10">The sequence shown here is derived from an EMBL/GenBank/DDBJ whole genome shotgun (WGS) entry which is preliminary data.</text>
</comment>
<evidence type="ECO:0000256" key="7">
    <source>
        <dbReference type="ARBA" id="ARBA00023049"/>
    </source>
</evidence>
<keyword evidence="5" id="KW-0378">Hydrolase</keyword>
<organism evidence="10 11">
    <name type="scientific">Mesorhabditis spiculigera</name>
    <dbReference type="NCBI Taxonomy" id="96644"/>
    <lineage>
        <taxon>Eukaryota</taxon>
        <taxon>Metazoa</taxon>
        <taxon>Ecdysozoa</taxon>
        <taxon>Nematoda</taxon>
        <taxon>Chromadorea</taxon>
        <taxon>Rhabditida</taxon>
        <taxon>Rhabditina</taxon>
        <taxon>Rhabditomorpha</taxon>
        <taxon>Rhabditoidea</taxon>
        <taxon>Rhabditidae</taxon>
        <taxon>Mesorhabditinae</taxon>
        <taxon>Mesorhabditis</taxon>
    </lineage>
</organism>
<dbReference type="GO" id="GO:0005886">
    <property type="term" value="C:plasma membrane"/>
    <property type="evidence" value="ECO:0007669"/>
    <property type="project" value="TreeGrafter"/>
</dbReference>
<dbReference type="Gene3D" id="1.10.1380.10">
    <property type="entry name" value="Neutral endopeptidase , domain2"/>
    <property type="match status" value="2"/>
</dbReference>
<keyword evidence="4" id="KW-0479">Metal-binding</keyword>
<proteinExistence type="inferred from homology"/>
<dbReference type="AlphaFoldDB" id="A0AA36FTQ1"/>
<protein>
    <submittedName>
        <fullName evidence="10">Uncharacterized protein</fullName>
    </submittedName>
</protein>
<dbReference type="InterPro" id="IPR018497">
    <property type="entry name" value="Peptidase_M13_C"/>
</dbReference>
<comment type="similarity">
    <text evidence="2">Belongs to the peptidase M13 family.</text>
</comment>
<dbReference type="Gene3D" id="3.40.390.10">
    <property type="entry name" value="Collagenase (Catalytic Domain)"/>
    <property type="match status" value="2"/>
</dbReference>
<dbReference type="Pfam" id="PF01431">
    <property type="entry name" value="Peptidase_M13"/>
    <property type="match status" value="1"/>
</dbReference>
<accession>A0AA36FTQ1</accession>
<dbReference type="InterPro" id="IPR008753">
    <property type="entry name" value="Peptidase_M13_N"/>
</dbReference>
<dbReference type="PANTHER" id="PTHR11733:SF133">
    <property type="entry name" value="PHOSPHATE-REGULATING NEUTRAL ENDOPEPTIDASE PHEX"/>
    <property type="match status" value="1"/>
</dbReference>
<keyword evidence="3" id="KW-0645">Protease</keyword>
<feature type="domain" description="Peptidase M13 N-terminal" evidence="9">
    <location>
        <begin position="7"/>
        <end position="245"/>
    </location>
</feature>
<dbReference type="Proteomes" id="UP001177023">
    <property type="component" value="Unassembled WGS sequence"/>
</dbReference>
<sequence length="518" mass="59205">MDLDVDPCQDFYRYSCGGWINRTVSRLSLGQQWHSIAENGLHTHSQLCSALTKIKYRVISMELSEGETAVVDTFGKCMDTAGLEQIGLQPWLQLIQSINGWRLGDLPFPILPSYFFEDLMLQAYSYATFPIFWLGVDVNYGDSKKYILTIEEQVPTFLFAMLYRTQETELRAEDFWLGGYIRFSRAIELEWRLVRISTVHEGKGMDHEKYNVSTVRELARIVPGFDWLYFLSKLLGYQVEHDQPIAIKLGNVTFFGAFPDQVHDVGALNFEADQFYGEPERKDDFFWTMVMASARKYRRDLGRLSKGVSRSHWLDNTNSLTLNAIHNYERNVVVYPMALVTRNFADHSKPGFSNYAGAAFFIGHEIAHAFDVQGRWYGTTGSLGKYWTQESTKKYTESGECFVQQYGEMKGGQEADIANSRQTLTENMADNLGLQAAWMAFERSNELKGELVPGLGVSVSQAFWIGYAQNWCSVLDPATLNAHEKERLRVLGPLRNQPDFARSFGCPIREDANECHVF</sequence>
<evidence type="ECO:0000256" key="3">
    <source>
        <dbReference type="ARBA" id="ARBA00022670"/>
    </source>
</evidence>
<evidence type="ECO:0000256" key="6">
    <source>
        <dbReference type="ARBA" id="ARBA00022833"/>
    </source>
</evidence>
<name>A0AA36FTQ1_9BILA</name>
<dbReference type="Pfam" id="PF05649">
    <property type="entry name" value="Peptidase_M13_N"/>
    <property type="match status" value="1"/>
</dbReference>
<keyword evidence="6" id="KW-0862">Zinc</keyword>